<dbReference type="Proteomes" id="UP001155110">
    <property type="component" value="Unassembled WGS sequence"/>
</dbReference>
<comment type="caution">
    <text evidence="1">The sequence shown here is derived from an EMBL/GenBank/DDBJ whole genome shotgun (WGS) entry which is preliminary data.</text>
</comment>
<name>A0AAW5P771_9BACT</name>
<gene>
    <name evidence="1" type="ORF">GGP99_001692</name>
</gene>
<proteinExistence type="predicted"/>
<protein>
    <submittedName>
        <fullName evidence="1">Uncharacterized protein</fullName>
    </submittedName>
</protein>
<dbReference type="EMBL" id="JANTZM010000007">
    <property type="protein sequence ID" value="MCS4157728.1"/>
    <property type="molecule type" value="Genomic_DNA"/>
</dbReference>
<dbReference type="AlphaFoldDB" id="A0AAW5P771"/>
<accession>A0AAW5P771</accession>
<evidence type="ECO:0000313" key="1">
    <source>
        <dbReference type="EMBL" id="MCS4157728.1"/>
    </source>
</evidence>
<evidence type="ECO:0000313" key="2">
    <source>
        <dbReference type="Proteomes" id="UP001155110"/>
    </source>
</evidence>
<reference evidence="1" key="1">
    <citation type="submission" date="2022-08" db="EMBL/GenBank/DDBJ databases">
        <title>Genomic Encyclopedia of Type Strains, Phase V (KMG-V): Genome sequencing to study the core and pangenomes of soil and plant-associated prokaryotes.</title>
        <authorList>
            <person name="Whitman W."/>
        </authorList>
    </citation>
    <scope>NUCLEOTIDE SEQUENCE</scope>
    <source>
        <strain evidence="1">SP3002</strain>
    </source>
</reference>
<sequence length="91" mass="10293">MATVKTDPVPGVNYDDLVEAMRSRVQNTTASPKEAAWAVVRELKPKQKALIDLYRKASDASKQEARHARMEMRTKVAVLAELTGRYENRFS</sequence>
<dbReference type="RefSeq" id="WP_259258249.1">
    <property type="nucleotide sequence ID" value="NZ_JANTZM010000007.1"/>
</dbReference>
<organism evidence="1 2">
    <name type="scientific">Salinibacter ruber</name>
    <dbReference type="NCBI Taxonomy" id="146919"/>
    <lineage>
        <taxon>Bacteria</taxon>
        <taxon>Pseudomonadati</taxon>
        <taxon>Rhodothermota</taxon>
        <taxon>Rhodothermia</taxon>
        <taxon>Rhodothermales</taxon>
        <taxon>Salinibacteraceae</taxon>
        <taxon>Salinibacter</taxon>
    </lineage>
</organism>